<accession>H3SE43</accession>
<dbReference type="RefSeq" id="WP_006676305.1">
    <property type="nucleotide sequence ID" value="NZ_AHKH01000017.1"/>
</dbReference>
<gene>
    <name evidence="1" type="ORF">PDENDC454_08960</name>
</gene>
<dbReference type="EMBL" id="AHKH01000017">
    <property type="protein sequence ID" value="EHQ62719.1"/>
    <property type="molecule type" value="Genomic_DNA"/>
</dbReference>
<reference evidence="1 2" key="1">
    <citation type="journal article" date="2012" name="J. Bacteriol.">
        <title>Genome Sequence of the Pattern-Forming Social Bacterium Paenibacillus dendritiformis C454 Chiral Morphotype.</title>
        <authorList>
            <person name="Sirota-Madi A."/>
            <person name="Olender T."/>
            <person name="Helman Y."/>
            <person name="Brainis I."/>
            <person name="Finkelshtein A."/>
            <person name="Roth D."/>
            <person name="Hagai E."/>
            <person name="Leshkowitz D."/>
            <person name="Brodsky L."/>
            <person name="Galatenko V."/>
            <person name="Nikolaev V."/>
            <person name="Gutnick D.L."/>
            <person name="Lancet D."/>
            <person name="Ben-Jacob E."/>
        </authorList>
    </citation>
    <scope>NUCLEOTIDE SEQUENCE [LARGE SCALE GENOMIC DNA]</scope>
    <source>
        <strain evidence="1 2">C454</strain>
    </source>
</reference>
<comment type="caution">
    <text evidence="1">The sequence shown here is derived from an EMBL/GenBank/DDBJ whole genome shotgun (WGS) entry which is preliminary data.</text>
</comment>
<organism evidence="1 2">
    <name type="scientific">Paenibacillus dendritiformis C454</name>
    <dbReference type="NCBI Taxonomy" id="1131935"/>
    <lineage>
        <taxon>Bacteria</taxon>
        <taxon>Bacillati</taxon>
        <taxon>Bacillota</taxon>
        <taxon>Bacilli</taxon>
        <taxon>Bacillales</taxon>
        <taxon>Paenibacillaceae</taxon>
        <taxon>Paenibacillus</taxon>
    </lineage>
</organism>
<proteinExistence type="predicted"/>
<sequence>MVCVQELQKLIQLTGTLAKAEAVTNGTYIVYRTAAGQIVREYPHGEIVPINELRFPQEGSPSITEADFCRE</sequence>
<evidence type="ECO:0000313" key="2">
    <source>
        <dbReference type="Proteomes" id="UP000003900"/>
    </source>
</evidence>
<name>H3SE43_9BACL</name>
<dbReference type="AlphaFoldDB" id="H3SE43"/>
<evidence type="ECO:0000313" key="1">
    <source>
        <dbReference type="EMBL" id="EHQ62719.1"/>
    </source>
</evidence>
<keyword evidence="2" id="KW-1185">Reference proteome</keyword>
<dbReference type="Proteomes" id="UP000003900">
    <property type="component" value="Unassembled WGS sequence"/>
</dbReference>
<protein>
    <submittedName>
        <fullName evidence="1">Uncharacterized protein</fullName>
    </submittedName>
</protein>